<dbReference type="AlphaFoldDB" id="A0A5J5ATH1"/>
<accession>A0A5J5ATH1</accession>
<feature type="compositionally biased region" description="Basic and acidic residues" evidence="1">
    <location>
        <begin position="1"/>
        <end position="21"/>
    </location>
</feature>
<dbReference type="Proteomes" id="UP000325577">
    <property type="component" value="Linkage Group LG19"/>
</dbReference>
<protein>
    <submittedName>
        <fullName evidence="2">Uncharacterized protein</fullName>
    </submittedName>
</protein>
<evidence type="ECO:0000256" key="1">
    <source>
        <dbReference type="SAM" id="MobiDB-lite"/>
    </source>
</evidence>
<reference evidence="2 3" key="1">
    <citation type="submission" date="2019-09" db="EMBL/GenBank/DDBJ databases">
        <title>A chromosome-level genome assembly of the Chinese tupelo Nyssa sinensis.</title>
        <authorList>
            <person name="Yang X."/>
            <person name="Kang M."/>
            <person name="Yang Y."/>
            <person name="Xiong H."/>
            <person name="Wang M."/>
            <person name="Zhang Z."/>
            <person name="Wang Z."/>
            <person name="Wu H."/>
            <person name="Ma T."/>
            <person name="Liu J."/>
            <person name="Xi Z."/>
        </authorList>
    </citation>
    <scope>NUCLEOTIDE SEQUENCE [LARGE SCALE GENOMIC DNA]</scope>
    <source>
        <strain evidence="2">J267</strain>
        <tissue evidence="2">Leaf</tissue>
    </source>
</reference>
<evidence type="ECO:0000313" key="2">
    <source>
        <dbReference type="EMBL" id="KAA8532311.1"/>
    </source>
</evidence>
<name>A0A5J5ATH1_9ASTE</name>
<sequence length="136" mass="13812">MLGSDAHSESVEIKLDTEMASDRGPSFSSSSESSHREEPRLASDPIEVAVPLSVTFSAVPPSSSNEVVSPGVPEAGSVPRSVATASSGVKAVKLAFEASSSSVSSLPEHEPAATFSGPHSGARQGCSGNGHRPRAL</sequence>
<evidence type="ECO:0000313" key="3">
    <source>
        <dbReference type="Proteomes" id="UP000325577"/>
    </source>
</evidence>
<feature type="region of interest" description="Disordered" evidence="1">
    <location>
        <begin position="59"/>
        <end position="84"/>
    </location>
</feature>
<feature type="region of interest" description="Disordered" evidence="1">
    <location>
        <begin position="100"/>
        <end position="136"/>
    </location>
</feature>
<dbReference type="EMBL" id="CM018042">
    <property type="protein sequence ID" value="KAA8532311.1"/>
    <property type="molecule type" value="Genomic_DNA"/>
</dbReference>
<keyword evidence="3" id="KW-1185">Reference proteome</keyword>
<feature type="compositionally biased region" description="Low complexity" evidence="1">
    <location>
        <begin position="59"/>
        <end position="73"/>
    </location>
</feature>
<proteinExistence type="predicted"/>
<feature type="region of interest" description="Disordered" evidence="1">
    <location>
        <begin position="1"/>
        <end position="46"/>
    </location>
</feature>
<gene>
    <name evidence="2" type="ORF">F0562_032344</name>
</gene>
<organism evidence="2 3">
    <name type="scientific">Nyssa sinensis</name>
    <dbReference type="NCBI Taxonomy" id="561372"/>
    <lineage>
        <taxon>Eukaryota</taxon>
        <taxon>Viridiplantae</taxon>
        <taxon>Streptophyta</taxon>
        <taxon>Embryophyta</taxon>
        <taxon>Tracheophyta</taxon>
        <taxon>Spermatophyta</taxon>
        <taxon>Magnoliopsida</taxon>
        <taxon>eudicotyledons</taxon>
        <taxon>Gunneridae</taxon>
        <taxon>Pentapetalae</taxon>
        <taxon>asterids</taxon>
        <taxon>Cornales</taxon>
        <taxon>Nyssaceae</taxon>
        <taxon>Nyssa</taxon>
    </lineage>
</organism>